<comment type="caution">
    <text evidence="1">The sequence shown here is derived from an EMBL/GenBank/DDBJ whole genome shotgun (WGS) entry which is preliminary data.</text>
</comment>
<gene>
    <name evidence="1" type="ORF">BLA29_015582</name>
</gene>
<dbReference type="AlphaFoldDB" id="A0A1Y3BJX2"/>
<protein>
    <submittedName>
        <fullName evidence="1">Uncharacterized protein</fullName>
    </submittedName>
</protein>
<sequence length="22" mass="2820">MHRHFIQHSIRLLLMLHRMVNH</sequence>
<accession>A0A1Y3BJX2</accession>
<keyword evidence="2" id="KW-1185">Reference proteome</keyword>
<name>A0A1Y3BJX2_EURMA</name>
<dbReference type="Proteomes" id="UP000194236">
    <property type="component" value="Unassembled WGS sequence"/>
</dbReference>
<proteinExistence type="predicted"/>
<reference evidence="1 2" key="1">
    <citation type="submission" date="2017-03" db="EMBL/GenBank/DDBJ databases">
        <title>Genome Survey of Euroglyphus maynei.</title>
        <authorList>
            <person name="Arlian L.G."/>
            <person name="Morgan M.S."/>
            <person name="Rider S.D."/>
        </authorList>
    </citation>
    <scope>NUCLEOTIDE SEQUENCE [LARGE SCALE GENOMIC DNA]</scope>
    <source>
        <strain evidence="1">Arlian Lab</strain>
        <tissue evidence="1">Whole body</tissue>
    </source>
</reference>
<dbReference type="EMBL" id="MUJZ01014579">
    <property type="protein sequence ID" value="OTF81250.1"/>
    <property type="molecule type" value="Genomic_DNA"/>
</dbReference>
<organism evidence="1 2">
    <name type="scientific">Euroglyphus maynei</name>
    <name type="common">Mayne's house dust mite</name>
    <dbReference type="NCBI Taxonomy" id="6958"/>
    <lineage>
        <taxon>Eukaryota</taxon>
        <taxon>Metazoa</taxon>
        <taxon>Ecdysozoa</taxon>
        <taxon>Arthropoda</taxon>
        <taxon>Chelicerata</taxon>
        <taxon>Arachnida</taxon>
        <taxon>Acari</taxon>
        <taxon>Acariformes</taxon>
        <taxon>Sarcoptiformes</taxon>
        <taxon>Astigmata</taxon>
        <taxon>Psoroptidia</taxon>
        <taxon>Analgoidea</taxon>
        <taxon>Pyroglyphidae</taxon>
        <taxon>Pyroglyphinae</taxon>
        <taxon>Euroglyphus</taxon>
    </lineage>
</organism>
<evidence type="ECO:0000313" key="2">
    <source>
        <dbReference type="Proteomes" id="UP000194236"/>
    </source>
</evidence>
<evidence type="ECO:0000313" key="1">
    <source>
        <dbReference type="EMBL" id="OTF81250.1"/>
    </source>
</evidence>